<dbReference type="InterPro" id="IPR028973">
    <property type="entry name" value="PhnB-like"/>
</dbReference>
<dbReference type="Gene3D" id="3.10.180.10">
    <property type="entry name" value="2,3-Dihydroxybiphenyl 1,2-Dioxygenase, domain 1"/>
    <property type="match status" value="1"/>
</dbReference>
<evidence type="ECO:0000259" key="1">
    <source>
        <dbReference type="Pfam" id="PF06983"/>
    </source>
</evidence>
<dbReference type="SUPFAM" id="SSF54593">
    <property type="entry name" value="Glyoxalase/Bleomycin resistance protein/Dihydroxybiphenyl dioxygenase"/>
    <property type="match status" value="1"/>
</dbReference>
<organism evidence="2 3">
    <name type="scientific">Paenibacillus mendelii</name>
    <dbReference type="NCBI Taxonomy" id="206163"/>
    <lineage>
        <taxon>Bacteria</taxon>
        <taxon>Bacillati</taxon>
        <taxon>Bacillota</taxon>
        <taxon>Bacilli</taxon>
        <taxon>Bacillales</taxon>
        <taxon>Paenibacillaceae</taxon>
        <taxon>Paenibacillus</taxon>
    </lineage>
</organism>
<gene>
    <name evidence="2" type="ORF">ACFFJ8_14910</name>
</gene>
<keyword evidence="3" id="KW-1185">Reference proteome</keyword>
<evidence type="ECO:0000313" key="2">
    <source>
        <dbReference type="EMBL" id="MFC0392659.1"/>
    </source>
</evidence>
<dbReference type="RefSeq" id="WP_204822733.1">
    <property type="nucleotide sequence ID" value="NZ_JANHOF010000044.1"/>
</dbReference>
<protein>
    <submittedName>
        <fullName evidence="2">VOC family protein</fullName>
    </submittedName>
</protein>
<proteinExistence type="predicted"/>
<reference evidence="2 3" key="1">
    <citation type="submission" date="2024-09" db="EMBL/GenBank/DDBJ databases">
        <authorList>
            <person name="Sun Q."/>
            <person name="Mori K."/>
        </authorList>
    </citation>
    <scope>NUCLEOTIDE SEQUENCE [LARGE SCALE GENOMIC DNA]</scope>
    <source>
        <strain evidence="2 3">CCM 4839</strain>
    </source>
</reference>
<dbReference type="PANTHER" id="PTHR33990">
    <property type="entry name" value="PROTEIN YJDN-RELATED"/>
    <property type="match status" value="1"/>
</dbReference>
<accession>A0ABV6J9U5</accession>
<dbReference type="PANTHER" id="PTHR33990:SF1">
    <property type="entry name" value="PROTEIN YJDN"/>
    <property type="match status" value="1"/>
</dbReference>
<dbReference type="Pfam" id="PF06983">
    <property type="entry name" value="3-dmu-9_3-mt"/>
    <property type="match status" value="1"/>
</dbReference>
<feature type="domain" description="PhnB-like" evidence="1">
    <location>
        <begin position="6"/>
        <end position="129"/>
    </location>
</feature>
<comment type="caution">
    <text evidence="2">The sequence shown here is derived from an EMBL/GenBank/DDBJ whole genome shotgun (WGS) entry which is preliminary data.</text>
</comment>
<dbReference type="EMBL" id="JBHLVF010000022">
    <property type="protein sequence ID" value="MFC0392659.1"/>
    <property type="molecule type" value="Genomic_DNA"/>
</dbReference>
<evidence type="ECO:0000313" key="3">
    <source>
        <dbReference type="Proteomes" id="UP001589818"/>
    </source>
</evidence>
<sequence length="131" mass="14304">MKAQLTPYLMSEDARTQAEMYRHVLGGEILSVMTYGQAPGTPEAIKDKVMHLAMSIAGGNTLFLSDSFESAGGSRSIALALAFESEAEARKAYKDLSEGGAIKYPFDLQPWGAHYGEVVDKFGIIWQIVKQ</sequence>
<name>A0ABV6J9U5_9BACL</name>
<dbReference type="InterPro" id="IPR029068">
    <property type="entry name" value="Glyas_Bleomycin-R_OHBP_Dase"/>
</dbReference>
<dbReference type="CDD" id="cd06588">
    <property type="entry name" value="PhnB_like"/>
    <property type="match status" value="1"/>
</dbReference>
<dbReference type="Proteomes" id="UP001589818">
    <property type="component" value="Unassembled WGS sequence"/>
</dbReference>